<gene>
    <name evidence="1" type="ORF">ALC56_06921</name>
</gene>
<evidence type="ECO:0000313" key="1">
    <source>
        <dbReference type="EMBL" id="KYN38699.1"/>
    </source>
</evidence>
<organism evidence="1 2">
    <name type="scientific">Trachymyrmex septentrionalis</name>
    <dbReference type="NCBI Taxonomy" id="34720"/>
    <lineage>
        <taxon>Eukaryota</taxon>
        <taxon>Metazoa</taxon>
        <taxon>Ecdysozoa</taxon>
        <taxon>Arthropoda</taxon>
        <taxon>Hexapoda</taxon>
        <taxon>Insecta</taxon>
        <taxon>Pterygota</taxon>
        <taxon>Neoptera</taxon>
        <taxon>Endopterygota</taxon>
        <taxon>Hymenoptera</taxon>
        <taxon>Apocrita</taxon>
        <taxon>Aculeata</taxon>
        <taxon>Formicoidea</taxon>
        <taxon>Formicidae</taxon>
        <taxon>Myrmicinae</taxon>
        <taxon>Trachymyrmex</taxon>
    </lineage>
</organism>
<dbReference type="AlphaFoldDB" id="A0A151JWP1"/>
<protein>
    <submittedName>
        <fullName evidence="1">Uncharacterized protein</fullName>
    </submittedName>
</protein>
<evidence type="ECO:0000313" key="2">
    <source>
        <dbReference type="Proteomes" id="UP000078541"/>
    </source>
</evidence>
<accession>A0A151JWP1</accession>
<sequence length="104" mass="12059">MYYEGSRHYNPILSLKAAAGSHGGYCVACNVGFRNDREHRWTKNRCPRCYAIPSCELPDVEMIKRLINSKSRHDCDVIYCKTCRSLQSSNHLCYMRPLFVVKPQ</sequence>
<dbReference type="Proteomes" id="UP000078541">
    <property type="component" value="Unassembled WGS sequence"/>
</dbReference>
<reference evidence="1 2" key="1">
    <citation type="submission" date="2016-03" db="EMBL/GenBank/DDBJ databases">
        <title>Trachymyrmex septentrionalis WGS genome.</title>
        <authorList>
            <person name="Nygaard S."/>
            <person name="Hu H."/>
            <person name="Boomsma J."/>
            <person name="Zhang G."/>
        </authorList>
    </citation>
    <scope>NUCLEOTIDE SEQUENCE [LARGE SCALE GENOMIC DNA]</scope>
    <source>
        <strain evidence="1">Tsep2-gDNA-1</strain>
        <tissue evidence="1">Whole body</tissue>
    </source>
</reference>
<name>A0A151JWP1_9HYME</name>
<proteinExistence type="predicted"/>
<dbReference type="EMBL" id="KQ981638">
    <property type="protein sequence ID" value="KYN38699.1"/>
    <property type="molecule type" value="Genomic_DNA"/>
</dbReference>
<keyword evidence="2" id="KW-1185">Reference proteome</keyword>